<dbReference type="AlphaFoldDB" id="A0A1G2F728"/>
<organism evidence="3 4">
    <name type="scientific">Candidatus Portnoybacteria bacterium RBG_13_41_18</name>
    <dbReference type="NCBI Taxonomy" id="1801991"/>
    <lineage>
        <taxon>Bacteria</taxon>
        <taxon>Candidatus Portnoyibacteriota</taxon>
    </lineage>
</organism>
<reference evidence="3 4" key="1">
    <citation type="journal article" date="2016" name="Nat. Commun.">
        <title>Thousands of microbial genomes shed light on interconnected biogeochemical processes in an aquifer system.</title>
        <authorList>
            <person name="Anantharaman K."/>
            <person name="Brown C.T."/>
            <person name="Hug L.A."/>
            <person name="Sharon I."/>
            <person name="Castelle C.J."/>
            <person name="Probst A.J."/>
            <person name="Thomas B.C."/>
            <person name="Singh A."/>
            <person name="Wilkins M.J."/>
            <person name="Karaoz U."/>
            <person name="Brodie E.L."/>
            <person name="Williams K.H."/>
            <person name="Hubbard S.S."/>
            <person name="Banfield J.F."/>
        </authorList>
    </citation>
    <scope>NUCLEOTIDE SEQUENCE [LARGE SCALE GENOMIC DNA]</scope>
</reference>
<proteinExistence type="predicted"/>
<dbReference type="EMBL" id="MHMV01000045">
    <property type="protein sequence ID" value="OGZ33430.1"/>
    <property type="molecule type" value="Genomic_DNA"/>
</dbReference>
<evidence type="ECO:0000256" key="1">
    <source>
        <dbReference type="SAM" id="Coils"/>
    </source>
</evidence>
<evidence type="ECO:0000313" key="4">
    <source>
        <dbReference type="Proteomes" id="UP000177725"/>
    </source>
</evidence>
<sequence>MFREKSESEDVPKKLIKVVEEAPGKLNLSKLERKVRIEKIKKSGATLLSEYKKLLKQKKPTLEELDRMSFIEKQARAMDAECKALGDSRILDFFWSCREKFRCSDVVAKSRIIPLVIVTIIVAFLLGGLGVIDHYESQLVGLGAKLAETQVELKQTKTKLAQAEAALAQKQVAIESAKEAKTASGILMERGVVGNKEGYETSFIGQLEANLTLVAGDKRFESYDGKLEDAKALRKWAGKIAHQIAILAGQYKIKTGKELWVKRPGVVVPLLSAGDDGKIVINIHLKTAEGFSKDPDVVLKLADNFKTAKFLGDQKGGVRAYERVHSPT</sequence>
<keyword evidence="1" id="KW-0175">Coiled coil</keyword>
<evidence type="ECO:0000313" key="3">
    <source>
        <dbReference type="EMBL" id="OGZ33430.1"/>
    </source>
</evidence>
<dbReference type="Proteomes" id="UP000177725">
    <property type="component" value="Unassembled WGS sequence"/>
</dbReference>
<accession>A0A1G2F728</accession>
<name>A0A1G2F728_9BACT</name>
<keyword evidence="2" id="KW-0472">Membrane</keyword>
<gene>
    <name evidence="3" type="ORF">A2174_01180</name>
</gene>
<keyword evidence="2" id="KW-1133">Transmembrane helix</keyword>
<feature type="coiled-coil region" evidence="1">
    <location>
        <begin position="146"/>
        <end position="180"/>
    </location>
</feature>
<protein>
    <submittedName>
        <fullName evidence="3">Uncharacterized protein</fullName>
    </submittedName>
</protein>
<feature type="transmembrane region" description="Helical" evidence="2">
    <location>
        <begin position="112"/>
        <end position="132"/>
    </location>
</feature>
<evidence type="ECO:0000256" key="2">
    <source>
        <dbReference type="SAM" id="Phobius"/>
    </source>
</evidence>
<comment type="caution">
    <text evidence="3">The sequence shown here is derived from an EMBL/GenBank/DDBJ whole genome shotgun (WGS) entry which is preliminary data.</text>
</comment>
<keyword evidence="2" id="KW-0812">Transmembrane</keyword>